<dbReference type="AlphaFoldDB" id="A0A6A7KBN9"/>
<comment type="caution">
    <text evidence="2">The sequence shown here is derived from an EMBL/GenBank/DDBJ whole genome shotgun (WGS) entry which is preliminary data.</text>
</comment>
<feature type="transmembrane region" description="Helical" evidence="1">
    <location>
        <begin position="48"/>
        <end position="72"/>
    </location>
</feature>
<dbReference type="RefSeq" id="WP_152806228.1">
    <property type="nucleotide sequence ID" value="NZ_WHNX01000033.1"/>
</dbReference>
<keyword evidence="1" id="KW-0472">Membrane</keyword>
<evidence type="ECO:0000256" key="1">
    <source>
        <dbReference type="SAM" id="Phobius"/>
    </source>
</evidence>
<name>A0A6A7KBN9_9FIRM</name>
<keyword evidence="1" id="KW-0812">Transmembrane</keyword>
<protein>
    <submittedName>
        <fullName evidence="2">Uncharacterized protein</fullName>
    </submittedName>
</protein>
<dbReference type="Proteomes" id="UP000440004">
    <property type="component" value="Unassembled WGS sequence"/>
</dbReference>
<gene>
    <name evidence="2" type="ORF">GC105_14335</name>
</gene>
<reference evidence="2 3" key="1">
    <citation type="submission" date="2019-10" db="EMBL/GenBank/DDBJ databases">
        <title>Alkalibaculum tamaniensis sp.nov., a new alkaliphilic acetogen, isolated on methoxylated aromatics from a mud volcano.</title>
        <authorList>
            <person name="Khomyakova M.A."/>
            <person name="Merkel A.Y."/>
            <person name="Bonch-Osmolovskaya E.A."/>
            <person name="Slobodkin A.I."/>
        </authorList>
    </citation>
    <scope>NUCLEOTIDE SEQUENCE [LARGE SCALE GENOMIC DNA]</scope>
    <source>
        <strain evidence="2 3">M08DMB</strain>
    </source>
</reference>
<feature type="transmembrane region" description="Helical" evidence="1">
    <location>
        <begin position="14"/>
        <end position="36"/>
    </location>
</feature>
<evidence type="ECO:0000313" key="3">
    <source>
        <dbReference type="Proteomes" id="UP000440004"/>
    </source>
</evidence>
<proteinExistence type="predicted"/>
<sequence length="106" mass="11760">MEENSNNTGFNKGFLMAVIGWLVTIITMPLALTLVQEGRIDFDIFIDPLFLVFFLLYGALLLIIWGPAAWIISKAYRKKGTNKALLLTVAVYVISILVFFGCTGAL</sequence>
<dbReference type="EMBL" id="WHNX01000033">
    <property type="protein sequence ID" value="MPW26960.1"/>
    <property type="molecule type" value="Genomic_DNA"/>
</dbReference>
<keyword evidence="3" id="KW-1185">Reference proteome</keyword>
<feature type="transmembrane region" description="Helical" evidence="1">
    <location>
        <begin position="84"/>
        <end position="101"/>
    </location>
</feature>
<organism evidence="2 3">
    <name type="scientific">Alkalibaculum sporogenes</name>
    <dbReference type="NCBI Taxonomy" id="2655001"/>
    <lineage>
        <taxon>Bacteria</taxon>
        <taxon>Bacillati</taxon>
        <taxon>Bacillota</taxon>
        <taxon>Clostridia</taxon>
        <taxon>Eubacteriales</taxon>
        <taxon>Eubacteriaceae</taxon>
        <taxon>Alkalibaculum</taxon>
    </lineage>
</organism>
<keyword evidence="1" id="KW-1133">Transmembrane helix</keyword>
<evidence type="ECO:0000313" key="2">
    <source>
        <dbReference type="EMBL" id="MPW26960.1"/>
    </source>
</evidence>
<accession>A0A6A7KBN9</accession>